<sequence>HKLSGMGTTSSVVKATGAKHIISTFFSHPTCGQLARGIAFDWMNSSVAPSPYSSSNQRCDISPEWGILMSK</sequence>
<evidence type="ECO:0000313" key="2">
    <source>
        <dbReference type="Proteomes" id="UP001432027"/>
    </source>
</evidence>
<feature type="non-terminal residue" evidence="1">
    <location>
        <position position="1"/>
    </location>
</feature>
<protein>
    <submittedName>
        <fullName evidence="1">Uncharacterized protein</fullName>
    </submittedName>
</protein>
<organism evidence="1 2">
    <name type="scientific">Pristionchus entomophagus</name>
    <dbReference type="NCBI Taxonomy" id="358040"/>
    <lineage>
        <taxon>Eukaryota</taxon>
        <taxon>Metazoa</taxon>
        <taxon>Ecdysozoa</taxon>
        <taxon>Nematoda</taxon>
        <taxon>Chromadorea</taxon>
        <taxon>Rhabditida</taxon>
        <taxon>Rhabditina</taxon>
        <taxon>Diplogasteromorpha</taxon>
        <taxon>Diplogasteroidea</taxon>
        <taxon>Neodiplogasteridae</taxon>
        <taxon>Pristionchus</taxon>
    </lineage>
</organism>
<evidence type="ECO:0000313" key="1">
    <source>
        <dbReference type="EMBL" id="GMS90413.1"/>
    </source>
</evidence>
<feature type="non-terminal residue" evidence="1">
    <location>
        <position position="71"/>
    </location>
</feature>
<name>A0AAV5T8F8_9BILA</name>
<dbReference type="EMBL" id="BTSX01000003">
    <property type="protein sequence ID" value="GMS90413.1"/>
    <property type="molecule type" value="Genomic_DNA"/>
</dbReference>
<accession>A0AAV5T8F8</accession>
<dbReference type="AlphaFoldDB" id="A0AAV5T8F8"/>
<comment type="caution">
    <text evidence="1">The sequence shown here is derived from an EMBL/GenBank/DDBJ whole genome shotgun (WGS) entry which is preliminary data.</text>
</comment>
<proteinExistence type="predicted"/>
<keyword evidence="2" id="KW-1185">Reference proteome</keyword>
<gene>
    <name evidence="1" type="ORF">PENTCL1PPCAC_12588</name>
</gene>
<reference evidence="1" key="1">
    <citation type="submission" date="2023-10" db="EMBL/GenBank/DDBJ databases">
        <title>Genome assembly of Pristionchus species.</title>
        <authorList>
            <person name="Yoshida K."/>
            <person name="Sommer R.J."/>
        </authorList>
    </citation>
    <scope>NUCLEOTIDE SEQUENCE</scope>
    <source>
        <strain evidence="1">RS0144</strain>
    </source>
</reference>
<dbReference type="Proteomes" id="UP001432027">
    <property type="component" value="Unassembled WGS sequence"/>
</dbReference>